<dbReference type="SUPFAM" id="SSF64182">
    <property type="entry name" value="DHH phosphoesterases"/>
    <property type="match status" value="1"/>
</dbReference>
<proteinExistence type="predicted"/>
<evidence type="ECO:0000313" key="2">
    <source>
        <dbReference type="Proteomes" id="UP000197679"/>
    </source>
</evidence>
<keyword evidence="1" id="KW-0378">Hydrolase</keyword>
<dbReference type="GO" id="GO:0004527">
    <property type="term" value="F:exonuclease activity"/>
    <property type="evidence" value="ECO:0007669"/>
    <property type="project" value="UniProtKB-KW"/>
</dbReference>
<evidence type="ECO:0000313" key="1">
    <source>
        <dbReference type="EMBL" id="ASI13971.1"/>
    </source>
</evidence>
<reference evidence="1 2" key="1">
    <citation type="journal article" date="2017" name="Nat. Commun.">
        <title>'ARMAN' archaea depend on association with euryarchaeal host in culture and in situ.</title>
        <authorList>
            <person name="Golyshina O."/>
            <person name="Toshchakov S."/>
            <person name="Makarova K."/>
            <person name="Gavrilov S."/>
            <person name="Korzhenkov A."/>
            <person name="La Cono V."/>
            <person name="Arcadi E."/>
            <person name="Nechitaylo T."/>
            <person name="Ferrer M."/>
            <person name="Kublanov I."/>
            <person name="Wolf Y."/>
            <person name="Yakimov M."/>
            <person name="Golyshin P."/>
            <person name="Slesarev A."/>
            <person name="Kozyavkin S."/>
        </authorList>
    </citation>
    <scope>NUCLEOTIDE SEQUENCE [LARGE SCALE GENOMIC DNA]</scope>
    <source>
        <strain evidence="1 2">Mia14</strain>
    </source>
</reference>
<accession>A0A218NNC5</accession>
<dbReference type="AlphaFoldDB" id="A0A218NNC5"/>
<protein>
    <submittedName>
        <fullName evidence="1">RecJ-like exonuclease</fullName>
    </submittedName>
</protein>
<dbReference type="InterPro" id="IPR038763">
    <property type="entry name" value="DHH_sf"/>
</dbReference>
<dbReference type="KEGG" id="marh:Mia14_0668"/>
<keyword evidence="2" id="KW-1185">Reference proteome</keyword>
<organism evidence="1 2">
    <name type="scientific">Candidatus Mancarchaeum acidiphilum</name>
    <dbReference type="NCBI Taxonomy" id="1920749"/>
    <lineage>
        <taxon>Archaea</taxon>
        <taxon>Candidatus Micrarchaeota</taxon>
        <taxon>Candidatus Mancarchaeum</taxon>
    </lineage>
</organism>
<keyword evidence="1" id="KW-0540">Nuclease</keyword>
<name>A0A218NNC5_9ARCH</name>
<keyword evidence="1" id="KW-0269">Exonuclease</keyword>
<gene>
    <name evidence="1" type="ORF">Mia14_0668</name>
</gene>
<dbReference type="EMBL" id="CP019964">
    <property type="protein sequence ID" value="ASI13971.1"/>
    <property type="molecule type" value="Genomic_DNA"/>
</dbReference>
<sequence length="473" mass="53356">MNKKADKQILSDLMSNEEVIITSIKSNPRYDDCYYTAINSHSIFMFKAKSGYKLYDKLNYDPEDGSIDTIGAATKEYYEEVLSALSGQIHGMNPDDKNIKKMEKPLKEASNMVVRSLLSGAPMAVRFHMDGDGASGAIALYKAFGAIGNIFGIKRPNVIWSPNKGVGYSPWIYNIDRSYVQSFESIEKPIILLTDFGTTPESEPAIKEFTENVIWLEHHPIYEGFPIENIKLYINPWMYGMDSNVTAGFLTAEFASMIAGERYNNLEGASLISDHSNFADLNDKASNDLATVLDALTVNEFYDNYNRISPAYMIGIIEDKAGFEYVLNKAISELNESLDIGVKRSRKHVLKDGTIVYTMDYKFIDERNYDYMKHGRYTTKLHDRLEELNHGGNVTMVYFSKYISIRVSDSLVERVQLLKVIKELEDEDLICNGGGHNEAASIKVKPEEGSLEKTIEMIISKLDDLPNEGGKHD</sequence>
<dbReference type="Proteomes" id="UP000197679">
    <property type="component" value="Chromosome"/>
</dbReference>